<keyword evidence="3" id="KW-1185">Reference proteome</keyword>
<dbReference type="EMBL" id="SDMR01000023">
    <property type="protein sequence ID" value="TBT92132.1"/>
    <property type="molecule type" value="Genomic_DNA"/>
</dbReference>
<organism evidence="2 3">
    <name type="scientific">Propioniciclava tarda</name>
    <dbReference type="NCBI Taxonomy" id="433330"/>
    <lineage>
        <taxon>Bacteria</taxon>
        <taxon>Bacillati</taxon>
        <taxon>Actinomycetota</taxon>
        <taxon>Actinomycetes</taxon>
        <taxon>Propionibacteriales</taxon>
        <taxon>Propionibacteriaceae</taxon>
        <taxon>Propioniciclava</taxon>
    </lineage>
</organism>
<evidence type="ECO:0008006" key="4">
    <source>
        <dbReference type="Google" id="ProtNLM"/>
    </source>
</evidence>
<proteinExistence type="predicted"/>
<accession>A0A4Q9KHQ2</accession>
<protein>
    <recommendedName>
        <fullName evidence="4">Pilus assembly protein</fullName>
    </recommendedName>
</protein>
<evidence type="ECO:0000256" key="1">
    <source>
        <dbReference type="SAM" id="Phobius"/>
    </source>
</evidence>
<dbReference type="PROSITE" id="PS51257">
    <property type="entry name" value="PROKAR_LIPOPROTEIN"/>
    <property type="match status" value="1"/>
</dbReference>
<dbReference type="AlphaFoldDB" id="A0A4Q9KHQ2"/>
<feature type="transmembrane region" description="Helical" evidence="1">
    <location>
        <begin position="12"/>
        <end position="36"/>
    </location>
</feature>
<comment type="caution">
    <text evidence="2">The sequence shown here is derived from an EMBL/GenBank/DDBJ whole genome shotgun (WGS) entry which is preliminary data.</text>
</comment>
<evidence type="ECO:0000313" key="3">
    <source>
        <dbReference type="Proteomes" id="UP000291933"/>
    </source>
</evidence>
<sequence>MRQAQRGMVTVELALVSVLVAGAVALGCWVLTQLFIFDQCQITANEVARQAARGDAQATQRARMDAPPGAVVVVTDAAGATTVKVRFTPVLLGVPMTSWDATAVVLNEARP</sequence>
<keyword evidence="1" id="KW-0812">Transmembrane</keyword>
<keyword evidence="1" id="KW-1133">Transmembrane helix</keyword>
<reference evidence="2 3" key="1">
    <citation type="submission" date="2019-01" db="EMBL/GenBank/DDBJ databases">
        <title>Lactibacter flavus gen. nov., sp. nov., a novel bacterium of the family Propionibacteriaceae isolated from raw milk and dairy products.</title>
        <authorList>
            <person name="Huptas C."/>
            <person name="Wenning M."/>
            <person name="Breitenwieser F."/>
            <person name="Doll E."/>
            <person name="Von Neubeck M."/>
            <person name="Busse H.-J."/>
            <person name="Scherer S."/>
        </authorList>
    </citation>
    <scope>NUCLEOTIDE SEQUENCE [LARGE SCALE GENOMIC DNA]</scope>
    <source>
        <strain evidence="2 3">DSM 22130</strain>
    </source>
</reference>
<name>A0A4Q9KHQ2_PROTD</name>
<gene>
    <name evidence="2" type="ORF">ET996_13510</name>
</gene>
<dbReference type="Proteomes" id="UP000291933">
    <property type="component" value="Unassembled WGS sequence"/>
</dbReference>
<dbReference type="RefSeq" id="WP_131173089.1">
    <property type="nucleotide sequence ID" value="NZ_FXTL01000024.1"/>
</dbReference>
<keyword evidence="1" id="KW-0472">Membrane</keyword>
<evidence type="ECO:0000313" key="2">
    <source>
        <dbReference type="EMBL" id="TBT92132.1"/>
    </source>
</evidence>